<dbReference type="PANTHER" id="PTHR12202:SF0">
    <property type="entry name" value="ESF1 HOMOLOG"/>
    <property type="match status" value="1"/>
</dbReference>
<evidence type="ECO:0000313" key="9">
    <source>
        <dbReference type="WBParaSite" id="PSU_v2.g7518.t1"/>
    </source>
</evidence>
<evidence type="ECO:0000259" key="6">
    <source>
        <dbReference type="Pfam" id="PF08159"/>
    </source>
</evidence>
<evidence type="ECO:0000259" key="7">
    <source>
        <dbReference type="Pfam" id="PF25121"/>
    </source>
</evidence>
<evidence type="ECO:0000256" key="5">
    <source>
        <dbReference type="SAM" id="MobiDB-lite"/>
    </source>
</evidence>
<feature type="region of interest" description="Disordered" evidence="5">
    <location>
        <begin position="60"/>
        <end position="133"/>
    </location>
</feature>
<keyword evidence="4" id="KW-0539">Nucleus</keyword>
<accession>A0A914ZB92</accession>
<feature type="region of interest" description="Disordered" evidence="5">
    <location>
        <begin position="522"/>
        <end position="564"/>
    </location>
</feature>
<feature type="compositionally biased region" description="Acidic residues" evidence="5">
    <location>
        <begin position="348"/>
        <end position="371"/>
    </location>
</feature>
<protein>
    <submittedName>
        <fullName evidence="9">NUC153 domain-containing protein</fullName>
    </submittedName>
</protein>
<dbReference type="Pfam" id="PF08159">
    <property type="entry name" value="NUC153"/>
    <property type="match status" value="1"/>
</dbReference>
<comment type="similarity">
    <text evidence="2">Belongs to the ESF1 family.</text>
</comment>
<dbReference type="Pfam" id="PF25121">
    <property type="entry name" value="RRM_ESF1"/>
    <property type="match status" value="1"/>
</dbReference>
<feature type="region of interest" description="Disordered" evidence="5">
    <location>
        <begin position="348"/>
        <end position="373"/>
    </location>
</feature>
<sequence>MTKKIAKKRAVKAQPLEDDERFNEITHNPLFQEMRKKDRKVTVDKRFKEMFTDQQFGIGRTKTDIRGRPIAKDQRKDVKSLYDLSETEDEEKSEKEEESDGEIKIDLARGSGNMCSSDEDSESGTDSEVEREDGRNEVIWDKLQTGIRHVEWASKRLAICNMDWDHVKGEDLLLLLQSFKPASGEVKAVSIYISDFGAERLEAEEKEGPKMEIKKSNSDKNVVDGQDIEEETRSAIRVYQFDRMRYYYAVVECDTVETATSIYEACDRVEYESSGVQLDLRFVPDETIFEESRLRERVTIDNINVNKYKANYFETAAIRFQNPKVTWDETNPDRLKKLDRIMNKENPDEVSDLEDLIAPGSDDEASDEEDSGAGKNAIKELLAAAGIERNEKPSMVVDWEPVTKFSDHEDDENEEIEKGQKKKKETPFQEYLARRKVEKKKRKVLIKERKQKAKEEDEENRREIEANISAAKRRPKKSELATNLTADISDQRFNALFNSADFAIDKTNLNFKGGALADEQVRVKHDRKRKNPATVASADTASTPTTNEDLIKKLKAKTNKLRKV</sequence>
<keyword evidence="8" id="KW-1185">Reference proteome</keyword>
<dbReference type="InterPro" id="IPR056750">
    <property type="entry name" value="RRM_ESF1"/>
</dbReference>
<dbReference type="Proteomes" id="UP000887577">
    <property type="component" value="Unplaced"/>
</dbReference>
<proteinExistence type="inferred from homology"/>
<evidence type="ECO:0000313" key="8">
    <source>
        <dbReference type="Proteomes" id="UP000887577"/>
    </source>
</evidence>
<feature type="compositionally biased region" description="Basic residues" evidence="5">
    <location>
        <begin position="553"/>
        <end position="564"/>
    </location>
</feature>
<feature type="region of interest" description="Disordered" evidence="5">
    <location>
        <begin position="405"/>
        <end position="427"/>
    </location>
</feature>
<evidence type="ECO:0000256" key="3">
    <source>
        <dbReference type="ARBA" id="ARBA00023054"/>
    </source>
</evidence>
<dbReference type="AlphaFoldDB" id="A0A914ZB92"/>
<evidence type="ECO:0000256" key="1">
    <source>
        <dbReference type="ARBA" id="ARBA00004604"/>
    </source>
</evidence>
<organism evidence="8 9">
    <name type="scientific">Panagrolaimus superbus</name>
    <dbReference type="NCBI Taxonomy" id="310955"/>
    <lineage>
        <taxon>Eukaryota</taxon>
        <taxon>Metazoa</taxon>
        <taxon>Ecdysozoa</taxon>
        <taxon>Nematoda</taxon>
        <taxon>Chromadorea</taxon>
        <taxon>Rhabditida</taxon>
        <taxon>Tylenchina</taxon>
        <taxon>Panagrolaimomorpha</taxon>
        <taxon>Panagrolaimoidea</taxon>
        <taxon>Panagrolaimidae</taxon>
        <taxon>Panagrolaimus</taxon>
    </lineage>
</organism>
<dbReference type="GO" id="GO:0005730">
    <property type="term" value="C:nucleolus"/>
    <property type="evidence" value="ECO:0007669"/>
    <property type="project" value="UniProtKB-SubCell"/>
</dbReference>
<feature type="compositionally biased region" description="Acidic residues" evidence="5">
    <location>
        <begin position="85"/>
        <end position="100"/>
    </location>
</feature>
<evidence type="ECO:0000256" key="2">
    <source>
        <dbReference type="ARBA" id="ARBA00009087"/>
    </source>
</evidence>
<dbReference type="PANTHER" id="PTHR12202">
    <property type="entry name" value="ESF1 HOMOLOG"/>
    <property type="match status" value="1"/>
</dbReference>
<feature type="domain" description="ESF1 RRM" evidence="7">
    <location>
        <begin position="155"/>
        <end position="293"/>
    </location>
</feature>
<feature type="compositionally biased region" description="Basic and acidic residues" evidence="5">
    <location>
        <begin position="61"/>
        <end position="80"/>
    </location>
</feature>
<dbReference type="InterPro" id="IPR012580">
    <property type="entry name" value="NUC153"/>
</dbReference>
<dbReference type="InterPro" id="IPR039754">
    <property type="entry name" value="Esf1"/>
</dbReference>
<dbReference type="GO" id="GO:0006364">
    <property type="term" value="P:rRNA processing"/>
    <property type="evidence" value="ECO:0007669"/>
    <property type="project" value="InterPro"/>
</dbReference>
<feature type="domain" description="NUC153" evidence="6">
    <location>
        <begin position="490"/>
        <end position="512"/>
    </location>
</feature>
<comment type="subcellular location">
    <subcellularLocation>
        <location evidence="1">Nucleus</location>
        <location evidence="1">Nucleolus</location>
    </subcellularLocation>
</comment>
<feature type="compositionally biased region" description="Basic and acidic residues" evidence="5">
    <location>
        <begin position="447"/>
        <end position="465"/>
    </location>
</feature>
<feature type="compositionally biased region" description="Acidic residues" evidence="5">
    <location>
        <begin position="117"/>
        <end position="131"/>
    </location>
</feature>
<dbReference type="GO" id="GO:0003723">
    <property type="term" value="F:RNA binding"/>
    <property type="evidence" value="ECO:0007669"/>
    <property type="project" value="TreeGrafter"/>
</dbReference>
<evidence type="ECO:0000256" key="4">
    <source>
        <dbReference type="ARBA" id="ARBA00023242"/>
    </source>
</evidence>
<feature type="compositionally biased region" description="Polar residues" evidence="5">
    <location>
        <begin position="537"/>
        <end position="548"/>
    </location>
</feature>
<keyword evidence="3" id="KW-0175">Coiled coil</keyword>
<dbReference type="WBParaSite" id="PSU_v2.g7518.t1">
    <property type="protein sequence ID" value="PSU_v2.g7518.t1"/>
    <property type="gene ID" value="PSU_v2.g7518"/>
</dbReference>
<feature type="region of interest" description="Disordered" evidence="5">
    <location>
        <begin position="447"/>
        <end position="478"/>
    </location>
</feature>
<reference evidence="9" key="1">
    <citation type="submission" date="2022-11" db="UniProtKB">
        <authorList>
            <consortium name="WormBaseParasite"/>
        </authorList>
    </citation>
    <scope>IDENTIFICATION</scope>
</reference>
<name>A0A914ZB92_9BILA</name>